<dbReference type="AlphaFoldDB" id="A0A0M6YH39"/>
<dbReference type="GO" id="GO:0006352">
    <property type="term" value="P:DNA-templated transcription initiation"/>
    <property type="evidence" value="ECO:0007669"/>
    <property type="project" value="InterPro"/>
</dbReference>
<dbReference type="Proteomes" id="UP000049222">
    <property type="component" value="Unassembled WGS sequence"/>
</dbReference>
<dbReference type="GO" id="GO:0003677">
    <property type="term" value="F:DNA binding"/>
    <property type="evidence" value="ECO:0007669"/>
    <property type="project" value="UniProtKB-KW"/>
</dbReference>
<comment type="similarity">
    <text evidence="1">Belongs to the sigma-70 factor family. ECF subfamily.</text>
</comment>
<feature type="domain" description="RNA polymerase sigma-70 region 2" evidence="6">
    <location>
        <begin position="101"/>
        <end position="168"/>
    </location>
</feature>
<accession>A0A0M6YH39</accession>
<dbReference type="Gene3D" id="1.10.1740.10">
    <property type="match status" value="1"/>
</dbReference>
<evidence type="ECO:0000313" key="9">
    <source>
        <dbReference type="Proteomes" id="UP000049222"/>
    </source>
</evidence>
<dbReference type="InterPro" id="IPR036388">
    <property type="entry name" value="WH-like_DNA-bd_sf"/>
</dbReference>
<dbReference type="PANTHER" id="PTHR43133">
    <property type="entry name" value="RNA POLYMERASE ECF-TYPE SIGMA FACTO"/>
    <property type="match status" value="1"/>
</dbReference>
<keyword evidence="5" id="KW-0804">Transcription</keyword>
<dbReference type="InterPro" id="IPR007627">
    <property type="entry name" value="RNA_pol_sigma70_r2"/>
</dbReference>
<evidence type="ECO:0000259" key="7">
    <source>
        <dbReference type="Pfam" id="PF08281"/>
    </source>
</evidence>
<dbReference type="NCBIfam" id="TIGR02937">
    <property type="entry name" value="sigma70-ECF"/>
    <property type="match status" value="1"/>
</dbReference>
<keyword evidence="2" id="KW-0805">Transcription regulation</keyword>
<dbReference type="Pfam" id="PF08281">
    <property type="entry name" value="Sigma70_r4_2"/>
    <property type="match status" value="1"/>
</dbReference>
<feature type="domain" description="RNA polymerase sigma factor 70 region 4 type 2" evidence="7">
    <location>
        <begin position="197"/>
        <end position="248"/>
    </location>
</feature>
<keyword evidence="3" id="KW-0731">Sigma factor</keyword>
<dbReference type="InterPro" id="IPR039425">
    <property type="entry name" value="RNA_pol_sigma-70-like"/>
</dbReference>
<name>A0A0M6YH39_9RHOB</name>
<dbReference type="CDD" id="cd06171">
    <property type="entry name" value="Sigma70_r4"/>
    <property type="match status" value="1"/>
</dbReference>
<evidence type="ECO:0000256" key="3">
    <source>
        <dbReference type="ARBA" id="ARBA00023082"/>
    </source>
</evidence>
<dbReference type="STRING" id="420998.JDO7802_00580"/>
<proteinExistence type="inferred from homology"/>
<dbReference type="InterPro" id="IPR013249">
    <property type="entry name" value="RNA_pol_sigma70_r4_t2"/>
</dbReference>
<dbReference type="InterPro" id="IPR013325">
    <property type="entry name" value="RNA_pol_sigma_r2"/>
</dbReference>
<dbReference type="Gene3D" id="1.10.10.10">
    <property type="entry name" value="Winged helix-like DNA-binding domain superfamily/Winged helix DNA-binding domain"/>
    <property type="match status" value="1"/>
</dbReference>
<evidence type="ECO:0000256" key="1">
    <source>
        <dbReference type="ARBA" id="ARBA00010641"/>
    </source>
</evidence>
<dbReference type="InterPro" id="IPR014284">
    <property type="entry name" value="RNA_pol_sigma-70_dom"/>
</dbReference>
<evidence type="ECO:0000256" key="5">
    <source>
        <dbReference type="ARBA" id="ARBA00023163"/>
    </source>
</evidence>
<protein>
    <submittedName>
        <fullName evidence="8">Sigma-K factor</fullName>
    </submittedName>
</protein>
<keyword evidence="4" id="KW-0238">DNA-binding</keyword>
<reference evidence="8 9" key="1">
    <citation type="submission" date="2015-07" db="EMBL/GenBank/DDBJ databases">
        <authorList>
            <person name="Noorani M."/>
        </authorList>
    </citation>
    <scope>NUCLEOTIDE SEQUENCE [LARGE SCALE GENOMIC DNA]</scope>
    <source>
        <strain evidence="8 9">CECT 7802</strain>
    </source>
</reference>
<keyword evidence="9" id="KW-1185">Reference proteome</keyword>
<evidence type="ECO:0000313" key="8">
    <source>
        <dbReference type="EMBL" id="CTQ48577.1"/>
    </source>
</evidence>
<evidence type="ECO:0000256" key="4">
    <source>
        <dbReference type="ARBA" id="ARBA00023125"/>
    </source>
</evidence>
<dbReference type="EMBL" id="CXSU01000005">
    <property type="protein sequence ID" value="CTQ48577.1"/>
    <property type="molecule type" value="Genomic_DNA"/>
</dbReference>
<dbReference type="PANTHER" id="PTHR43133:SF8">
    <property type="entry name" value="RNA POLYMERASE SIGMA FACTOR HI_1459-RELATED"/>
    <property type="match status" value="1"/>
</dbReference>
<dbReference type="InterPro" id="IPR013324">
    <property type="entry name" value="RNA_pol_sigma_r3/r4-like"/>
</dbReference>
<gene>
    <name evidence="8" type="primary">sigK_1</name>
    <name evidence="8" type="ORF">JDO7802_00580</name>
</gene>
<evidence type="ECO:0000259" key="6">
    <source>
        <dbReference type="Pfam" id="PF04542"/>
    </source>
</evidence>
<dbReference type="SUPFAM" id="SSF88659">
    <property type="entry name" value="Sigma3 and sigma4 domains of RNA polymerase sigma factors"/>
    <property type="match status" value="1"/>
</dbReference>
<evidence type="ECO:0000256" key="2">
    <source>
        <dbReference type="ARBA" id="ARBA00023015"/>
    </source>
</evidence>
<dbReference type="GO" id="GO:0016987">
    <property type="term" value="F:sigma factor activity"/>
    <property type="evidence" value="ECO:0007669"/>
    <property type="project" value="UniProtKB-KW"/>
</dbReference>
<dbReference type="Pfam" id="PF04542">
    <property type="entry name" value="Sigma70_r2"/>
    <property type="match status" value="1"/>
</dbReference>
<organism evidence="8 9">
    <name type="scientific">Jannaschia donghaensis</name>
    <dbReference type="NCBI Taxonomy" id="420998"/>
    <lineage>
        <taxon>Bacteria</taxon>
        <taxon>Pseudomonadati</taxon>
        <taxon>Pseudomonadota</taxon>
        <taxon>Alphaproteobacteria</taxon>
        <taxon>Rhodobacterales</taxon>
        <taxon>Roseobacteraceae</taxon>
        <taxon>Jannaschia</taxon>
    </lineage>
</organism>
<dbReference type="SUPFAM" id="SSF88946">
    <property type="entry name" value="Sigma2 domain of RNA polymerase sigma factors"/>
    <property type="match status" value="1"/>
</dbReference>
<sequence>MLNRSFTGLKTGKTLVSIKGQDIDGLAARHCVQVEGVLTEPDRRMPAGLGKPTPSIGDTFRAMERSMTQRHPRQTSQSKHATDAVLLSRVAAGDMAAMRTLYMAHADAVRRFVRSRVHDEVEASDIVHDTMLSVWRAAGGFDGRASVLSWMFSVARNKTVDHIRKQARVTLGAPDEEIADGDPDPEAILGAAQDAARLRTCVEALPERQRAVIHLAYFEEMTCAAIADIEAIPEGTVKSRIYHAKQLLLRCLTRGPRK</sequence>